<reference evidence="1 2" key="1">
    <citation type="submission" date="2021-03" db="EMBL/GenBank/DDBJ databases">
        <title>Genomic Encyclopedia of Type Strains, Phase IV (KMG-IV): sequencing the most valuable type-strain genomes for metagenomic binning, comparative biology and taxonomic classification.</title>
        <authorList>
            <person name="Goeker M."/>
        </authorList>
    </citation>
    <scope>NUCLEOTIDE SEQUENCE [LARGE SCALE GENOMIC DNA]</scope>
    <source>
        <strain evidence="1 2">DSM 24950</strain>
    </source>
</reference>
<evidence type="ECO:0000313" key="2">
    <source>
        <dbReference type="Proteomes" id="UP001519344"/>
    </source>
</evidence>
<keyword evidence="2" id="KW-1185">Reference proteome</keyword>
<protein>
    <submittedName>
        <fullName evidence="1">Uncharacterized protein</fullName>
    </submittedName>
</protein>
<organism evidence="1 2">
    <name type="scientific">Paenibacillus aceris</name>
    <dbReference type="NCBI Taxonomy" id="869555"/>
    <lineage>
        <taxon>Bacteria</taxon>
        <taxon>Bacillati</taxon>
        <taxon>Bacillota</taxon>
        <taxon>Bacilli</taxon>
        <taxon>Bacillales</taxon>
        <taxon>Paenibacillaceae</taxon>
        <taxon>Paenibacillus</taxon>
    </lineage>
</organism>
<evidence type="ECO:0000313" key="1">
    <source>
        <dbReference type="EMBL" id="MBP1962816.1"/>
    </source>
</evidence>
<comment type="caution">
    <text evidence="1">The sequence shown here is derived from an EMBL/GenBank/DDBJ whole genome shotgun (WGS) entry which is preliminary data.</text>
</comment>
<sequence length="233" mass="27623">MMNEDEIGVGMGTMHVLTDYQLERWIRSNSQNGSKSSPVEPDWRQLTQYAAYHAINDWYSLPPKSRTRLTLTNLFERRWTNKFRKFESLESYMEVKRNVLTHLYWSLTGKNAMECPLMLFESSHVWVEGLNLGLSQIMQVMEPTNDSFIIHKYMMEENEAAVQLFFHMSVVFCYKAFGQMPVRLQLWNMMNGKQYRINREEMDVNKSMDYLKLVKEVYLENDDCPCCSGRIVM</sequence>
<gene>
    <name evidence="1" type="ORF">J2Z65_002032</name>
</gene>
<dbReference type="Proteomes" id="UP001519344">
    <property type="component" value="Unassembled WGS sequence"/>
</dbReference>
<dbReference type="RefSeq" id="WP_167065006.1">
    <property type="nucleotide sequence ID" value="NZ_JAAOZR010000042.1"/>
</dbReference>
<name>A0ABS4HWS7_9BACL</name>
<dbReference type="EMBL" id="JAGGKV010000004">
    <property type="protein sequence ID" value="MBP1962816.1"/>
    <property type="molecule type" value="Genomic_DNA"/>
</dbReference>
<proteinExistence type="predicted"/>
<accession>A0ABS4HWS7</accession>